<accession>A0AAV3Y9F3</accession>
<protein>
    <submittedName>
        <fullName evidence="1">Uncharacterized protein</fullName>
    </submittedName>
</protein>
<comment type="caution">
    <text evidence="1">The sequence shown here is derived from an EMBL/GenBank/DDBJ whole genome shotgun (WGS) entry which is preliminary data.</text>
</comment>
<keyword evidence="2" id="KW-1185">Reference proteome</keyword>
<proteinExistence type="predicted"/>
<gene>
    <name evidence="1" type="ORF">PoB_000558300</name>
</gene>
<dbReference type="AlphaFoldDB" id="A0AAV3Y9F3"/>
<evidence type="ECO:0000313" key="1">
    <source>
        <dbReference type="EMBL" id="GFN79077.1"/>
    </source>
</evidence>
<sequence length="130" mass="14366">MYKHICLIVKGTQDAHALACYCQYCHSQKKGGVCGTVASMSALRSAETLLSRVRAPPLAPSDGGHESLRSPCCGLAIYKPKPKPKEKQYFSTDVMLVIKALHLAVAKHDHDYSIFKKNNSKLKQNKIHNT</sequence>
<reference evidence="1 2" key="1">
    <citation type="journal article" date="2021" name="Elife">
        <title>Chloroplast acquisition without the gene transfer in kleptoplastic sea slugs, Plakobranchus ocellatus.</title>
        <authorList>
            <person name="Maeda T."/>
            <person name="Takahashi S."/>
            <person name="Yoshida T."/>
            <person name="Shimamura S."/>
            <person name="Takaki Y."/>
            <person name="Nagai Y."/>
            <person name="Toyoda A."/>
            <person name="Suzuki Y."/>
            <person name="Arimoto A."/>
            <person name="Ishii H."/>
            <person name="Satoh N."/>
            <person name="Nishiyama T."/>
            <person name="Hasebe M."/>
            <person name="Maruyama T."/>
            <person name="Minagawa J."/>
            <person name="Obokata J."/>
            <person name="Shigenobu S."/>
        </authorList>
    </citation>
    <scope>NUCLEOTIDE SEQUENCE [LARGE SCALE GENOMIC DNA]</scope>
</reference>
<evidence type="ECO:0000313" key="2">
    <source>
        <dbReference type="Proteomes" id="UP000735302"/>
    </source>
</evidence>
<dbReference type="Proteomes" id="UP000735302">
    <property type="component" value="Unassembled WGS sequence"/>
</dbReference>
<dbReference type="EMBL" id="BLXT01000641">
    <property type="protein sequence ID" value="GFN79077.1"/>
    <property type="molecule type" value="Genomic_DNA"/>
</dbReference>
<name>A0AAV3Y9F3_9GAST</name>
<organism evidence="1 2">
    <name type="scientific">Plakobranchus ocellatus</name>
    <dbReference type="NCBI Taxonomy" id="259542"/>
    <lineage>
        <taxon>Eukaryota</taxon>
        <taxon>Metazoa</taxon>
        <taxon>Spiralia</taxon>
        <taxon>Lophotrochozoa</taxon>
        <taxon>Mollusca</taxon>
        <taxon>Gastropoda</taxon>
        <taxon>Heterobranchia</taxon>
        <taxon>Euthyneura</taxon>
        <taxon>Panpulmonata</taxon>
        <taxon>Sacoglossa</taxon>
        <taxon>Placobranchoidea</taxon>
        <taxon>Plakobranchidae</taxon>
        <taxon>Plakobranchus</taxon>
    </lineage>
</organism>